<keyword evidence="1 4" id="KW-0732">Signal</keyword>
<sequence length="475" mass="52970">MWPISTTKIPYSWYSTILFLCIVSQKCHVEACNEEIKDALQEFRTFLEKRLNQMDSKWSDTLSTIKEDLVLVKGTVHSIDSTIGGLEGRSSENHLATRNLTIVQGKLFTEVRNVRENMTQELNTFKNHFESILTEEVTPTMANISIDLVKGHIATQKLNTEVRNMRENMTEELNILSNHVDSLIIEEVTPTMANISIDMVKGHIATQKLNTEVRNMRENMTEELNNLSNHVDSLIIEELNSSIVNITEKLTKDHTTTKKCISMQEKIFTELYDMGEHLTEGLINVTSTVNSSIIEELKTNSINIANLLQNINRQTLLTFNPTSDKYHVGQEASLDCGIIGVYESCHWEHSGDIYQFTDVMNGSYSYMKAQSNSITNQCGITIRNFTTNHAGVWTCRVLAFGNTMTASKTLSVAVCDPACVKGDCTAPKSCTCDEGWSGDTCNEAVCDPACVNGDCTAPNTCTCAEGWSGDTCNES</sequence>
<protein>
    <recommendedName>
        <fullName evidence="5">Ig-like domain-containing protein</fullName>
    </recommendedName>
</protein>
<dbReference type="InterPro" id="IPR000742">
    <property type="entry name" value="EGF"/>
</dbReference>
<dbReference type="InterPro" id="IPR050969">
    <property type="entry name" value="Dev_Signal_Modulators"/>
</dbReference>
<dbReference type="Proteomes" id="UP001497623">
    <property type="component" value="Unassembled WGS sequence"/>
</dbReference>
<accession>A0AAV2SAN3</accession>
<feature type="non-terminal residue" evidence="6">
    <location>
        <position position="475"/>
    </location>
</feature>
<dbReference type="PANTHER" id="PTHR14949">
    <property type="entry name" value="EGF-LIKE-DOMAIN, MULTIPLE 7, 8"/>
    <property type="match status" value="1"/>
</dbReference>
<feature type="coiled-coil region" evidence="3">
    <location>
        <begin position="166"/>
        <end position="237"/>
    </location>
</feature>
<evidence type="ECO:0000256" key="2">
    <source>
        <dbReference type="ARBA" id="ARBA00023157"/>
    </source>
</evidence>
<dbReference type="GO" id="GO:0009986">
    <property type="term" value="C:cell surface"/>
    <property type="evidence" value="ECO:0007669"/>
    <property type="project" value="TreeGrafter"/>
</dbReference>
<dbReference type="PANTHER" id="PTHR14949:SF54">
    <property type="entry name" value="VWFD DOMAIN-CONTAINING PROTEIN"/>
    <property type="match status" value="1"/>
</dbReference>
<evidence type="ECO:0000256" key="1">
    <source>
        <dbReference type="ARBA" id="ARBA00022729"/>
    </source>
</evidence>
<dbReference type="InterPro" id="IPR013783">
    <property type="entry name" value="Ig-like_fold"/>
</dbReference>
<comment type="caution">
    <text evidence="6">The sequence shown here is derived from an EMBL/GenBank/DDBJ whole genome shotgun (WGS) entry which is preliminary data.</text>
</comment>
<dbReference type="Gene3D" id="2.10.25.10">
    <property type="entry name" value="Laminin"/>
    <property type="match status" value="2"/>
</dbReference>
<evidence type="ECO:0000313" key="6">
    <source>
        <dbReference type="EMBL" id="CAL4169872.1"/>
    </source>
</evidence>
<dbReference type="PROSITE" id="PS01186">
    <property type="entry name" value="EGF_2"/>
    <property type="match status" value="1"/>
</dbReference>
<dbReference type="SUPFAM" id="SSF48726">
    <property type="entry name" value="Immunoglobulin"/>
    <property type="match status" value="1"/>
</dbReference>
<feature type="domain" description="Ig-like" evidence="5">
    <location>
        <begin position="329"/>
        <end position="411"/>
    </location>
</feature>
<dbReference type="InterPro" id="IPR007110">
    <property type="entry name" value="Ig-like_dom"/>
</dbReference>
<dbReference type="GO" id="GO:0005576">
    <property type="term" value="C:extracellular region"/>
    <property type="evidence" value="ECO:0007669"/>
    <property type="project" value="TreeGrafter"/>
</dbReference>
<proteinExistence type="predicted"/>
<dbReference type="InterPro" id="IPR036179">
    <property type="entry name" value="Ig-like_dom_sf"/>
</dbReference>
<dbReference type="GO" id="GO:0005102">
    <property type="term" value="F:signaling receptor binding"/>
    <property type="evidence" value="ECO:0007669"/>
    <property type="project" value="TreeGrafter"/>
</dbReference>
<feature type="signal peptide" evidence="4">
    <location>
        <begin position="1"/>
        <end position="31"/>
    </location>
</feature>
<dbReference type="AlphaFoldDB" id="A0AAV2SAN3"/>
<organism evidence="6 7">
    <name type="scientific">Meganyctiphanes norvegica</name>
    <name type="common">Northern krill</name>
    <name type="synonym">Thysanopoda norvegica</name>
    <dbReference type="NCBI Taxonomy" id="48144"/>
    <lineage>
        <taxon>Eukaryota</taxon>
        <taxon>Metazoa</taxon>
        <taxon>Ecdysozoa</taxon>
        <taxon>Arthropoda</taxon>
        <taxon>Crustacea</taxon>
        <taxon>Multicrustacea</taxon>
        <taxon>Malacostraca</taxon>
        <taxon>Eumalacostraca</taxon>
        <taxon>Eucarida</taxon>
        <taxon>Euphausiacea</taxon>
        <taxon>Euphausiidae</taxon>
        <taxon>Meganyctiphanes</taxon>
    </lineage>
</organism>
<dbReference type="PROSITE" id="PS50835">
    <property type="entry name" value="IG_LIKE"/>
    <property type="match status" value="1"/>
</dbReference>
<reference evidence="6 7" key="1">
    <citation type="submission" date="2024-05" db="EMBL/GenBank/DDBJ databases">
        <authorList>
            <person name="Wallberg A."/>
        </authorList>
    </citation>
    <scope>NUCLEOTIDE SEQUENCE [LARGE SCALE GENOMIC DNA]</scope>
</reference>
<name>A0AAV2SAN3_MEGNR</name>
<keyword evidence="2" id="KW-1015">Disulfide bond</keyword>
<evidence type="ECO:0000256" key="3">
    <source>
        <dbReference type="SAM" id="Coils"/>
    </source>
</evidence>
<evidence type="ECO:0000259" key="5">
    <source>
        <dbReference type="PROSITE" id="PS50835"/>
    </source>
</evidence>
<dbReference type="PROSITE" id="PS00022">
    <property type="entry name" value="EGF_1"/>
    <property type="match status" value="1"/>
</dbReference>
<evidence type="ECO:0000256" key="4">
    <source>
        <dbReference type="SAM" id="SignalP"/>
    </source>
</evidence>
<evidence type="ECO:0000313" key="7">
    <source>
        <dbReference type="Proteomes" id="UP001497623"/>
    </source>
</evidence>
<feature type="chain" id="PRO_5043718851" description="Ig-like domain-containing protein" evidence="4">
    <location>
        <begin position="32"/>
        <end position="475"/>
    </location>
</feature>
<gene>
    <name evidence="6" type="ORF">MNOR_LOCUS33926</name>
</gene>
<keyword evidence="3" id="KW-0175">Coiled coil</keyword>
<dbReference type="Gene3D" id="2.60.40.10">
    <property type="entry name" value="Immunoglobulins"/>
    <property type="match status" value="1"/>
</dbReference>
<dbReference type="SMART" id="SM00181">
    <property type="entry name" value="EGF"/>
    <property type="match status" value="2"/>
</dbReference>
<keyword evidence="7" id="KW-1185">Reference proteome</keyword>
<dbReference type="EMBL" id="CAXKWB010050474">
    <property type="protein sequence ID" value="CAL4169872.1"/>
    <property type="molecule type" value="Genomic_DNA"/>
</dbReference>